<keyword evidence="1" id="KW-0472">Membrane</keyword>
<sequence length="78" mass="8294">MTIDWGSLGLVTAVTVLGTAFILIICSLAARMLATVHAKHEAGEVEGVRTAQVLAGVFIVIAAMIALFGLWLIIPYFH</sequence>
<dbReference type="KEGG" id="avc:NCTC10951_00814"/>
<keyword evidence="1" id="KW-1133">Transmembrane helix</keyword>
<evidence type="ECO:0000256" key="1">
    <source>
        <dbReference type="SAM" id="Phobius"/>
    </source>
</evidence>
<protein>
    <submittedName>
        <fullName evidence="2">Uncharacterized protein</fullName>
    </submittedName>
</protein>
<reference evidence="2 3" key="1">
    <citation type="submission" date="2018-12" db="EMBL/GenBank/DDBJ databases">
        <authorList>
            <consortium name="Pathogen Informatics"/>
        </authorList>
    </citation>
    <scope>NUCLEOTIDE SEQUENCE [LARGE SCALE GENOMIC DNA]</scope>
    <source>
        <strain evidence="2 3">NCTC10951</strain>
    </source>
</reference>
<evidence type="ECO:0000313" key="2">
    <source>
        <dbReference type="EMBL" id="VEI14937.1"/>
    </source>
</evidence>
<dbReference type="Proteomes" id="UP000268658">
    <property type="component" value="Chromosome"/>
</dbReference>
<feature type="transmembrane region" description="Helical" evidence="1">
    <location>
        <begin position="6"/>
        <end position="30"/>
    </location>
</feature>
<accession>A0A3S4V9H7</accession>
<dbReference type="EMBL" id="LR134477">
    <property type="protein sequence ID" value="VEI14937.1"/>
    <property type="molecule type" value="Genomic_DNA"/>
</dbReference>
<evidence type="ECO:0000313" key="3">
    <source>
        <dbReference type="Proteomes" id="UP000268658"/>
    </source>
</evidence>
<keyword evidence="1" id="KW-0812">Transmembrane</keyword>
<gene>
    <name evidence="2" type="ORF">NCTC10951_00814</name>
</gene>
<organism evidence="2 3">
    <name type="scientific">Actinomyces viscosus</name>
    <dbReference type="NCBI Taxonomy" id="1656"/>
    <lineage>
        <taxon>Bacteria</taxon>
        <taxon>Bacillati</taxon>
        <taxon>Actinomycetota</taxon>
        <taxon>Actinomycetes</taxon>
        <taxon>Actinomycetales</taxon>
        <taxon>Actinomycetaceae</taxon>
        <taxon>Actinomyces</taxon>
    </lineage>
</organism>
<name>A0A3S4V9H7_ACTVI</name>
<feature type="transmembrane region" description="Helical" evidence="1">
    <location>
        <begin position="51"/>
        <end position="74"/>
    </location>
</feature>
<proteinExistence type="predicted"/>
<dbReference type="AlphaFoldDB" id="A0A3S4V9H7"/>